<dbReference type="InterPro" id="IPR009097">
    <property type="entry name" value="Cyclic_Pdiesterase"/>
</dbReference>
<dbReference type="Gene3D" id="3.90.1140.10">
    <property type="entry name" value="Cyclic phosphodiesterase"/>
    <property type="match status" value="1"/>
</dbReference>
<dbReference type="AlphaFoldDB" id="A0A9W7GF23"/>
<name>A0A9W7GF23_9STRA</name>
<dbReference type="OrthoDB" id="514292at2759"/>
<reference evidence="3" key="1">
    <citation type="journal article" date="2023" name="Commun. Biol.">
        <title>Genome analysis of Parmales, the sister group of diatoms, reveals the evolutionary specialization of diatoms from phago-mixotrophs to photoautotrophs.</title>
        <authorList>
            <person name="Ban H."/>
            <person name="Sato S."/>
            <person name="Yoshikawa S."/>
            <person name="Yamada K."/>
            <person name="Nakamura Y."/>
            <person name="Ichinomiya M."/>
            <person name="Sato N."/>
            <person name="Blanc-Mathieu R."/>
            <person name="Endo H."/>
            <person name="Kuwata A."/>
            <person name="Ogata H."/>
        </authorList>
    </citation>
    <scope>NUCLEOTIDE SEQUENCE [LARGE SCALE GENOMIC DNA]</scope>
</reference>
<evidence type="ECO:0008006" key="4">
    <source>
        <dbReference type="Google" id="ProtNLM"/>
    </source>
</evidence>
<proteinExistence type="predicted"/>
<dbReference type="Proteomes" id="UP001165065">
    <property type="component" value="Unassembled WGS sequence"/>
</dbReference>
<protein>
    <recommendedName>
        <fullName evidence="4">2',3'-cyclic-nucleotide 3'-phosphodiesterase</fullName>
    </recommendedName>
</protein>
<feature type="compositionally biased region" description="Basic and acidic residues" evidence="1">
    <location>
        <begin position="271"/>
        <end position="284"/>
    </location>
</feature>
<dbReference type="GO" id="GO:0009187">
    <property type="term" value="P:cyclic nucleotide metabolic process"/>
    <property type="evidence" value="ECO:0007669"/>
    <property type="project" value="TreeGrafter"/>
</dbReference>
<evidence type="ECO:0000313" key="2">
    <source>
        <dbReference type="EMBL" id="GMI42479.1"/>
    </source>
</evidence>
<feature type="region of interest" description="Disordered" evidence="1">
    <location>
        <begin position="264"/>
        <end position="303"/>
    </location>
</feature>
<accession>A0A9W7GF23</accession>
<gene>
    <name evidence="2" type="ORF">TrCOL_g5159</name>
</gene>
<comment type="caution">
    <text evidence="2">The sequence shown here is derived from an EMBL/GenBank/DDBJ whole genome shotgun (WGS) entry which is preliminary data.</text>
</comment>
<dbReference type="Pfam" id="PF07823">
    <property type="entry name" value="CPDase"/>
    <property type="match status" value="1"/>
</dbReference>
<keyword evidence="3" id="KW-1185">Reference proteome</keyword>
<dbReference type="InterPro" id="IPR012386">
    <property type="entry name" value="Cyclic-nucl_3Pdiesterase"/>
</dbReference>
<dbReference type="EMBL" id="BRYA01000173">
    <property type="protein sequence ID" value="GMI42479.1"/>
    <property type="molecule type" value="Genomic_DNA"/>
</dbReference>
<sequence>MATRRNTVLINPVTLPAHAAQHVEEGASLYSSPVFHGYSLWLLPSAGTDLEYMKSVISHTAAELGTDAFLPHLSVLAGMTDRSEQWLFDKMDMLEKRLAHNFDDIFTPHLALHGLGARDLFFQCVYAHPVLTKSITGLNKVACEVFERDGNGCGYDSEYMPHLSLIYGDLDVDTKGKAMADLAIDVIGKKFHFGNLQLWKTEGLHTEWKCVKKLELPLPLSSDGVNVDNSSRSTIAGMGHSDIYNWASARKAMIRAHNYASKKASSDMLSDDEKTEERESDNKAAKPKQPRSSMPGTEGEQKIHGLDLELVGKKRDEVHNIILSSISQSAEASGADDGHAHPVITMMAEYDWSGGVAKAGMSWGAVGHAIEHAKDEELGEKSKSKYGRFKRSQSII</sequence>
<dbReference type="GO" id="GO:0004113">
    <property type="term" value="F:2',3'-cyclic-nucleotide 3'-phosphodiesterase activity"/>
    <property type="evidence" value="ECO:0007669"/>
    <property type="project" value="TreeGrafter"/>
</dbReference>
<evidence type="ECO:0000256" key="1">
    <source>
        <dbReference type="SAM" id="MobiDB-lite"/>
    </source>
</evidence>
<dbReference type="PANTHER" id="PTHR28141:SF1">
    <property type="entry name" value="2',3'-CYCLIC-NUCLEOTIDE 3'-PHOSPHODIESTERASE"/>
    <property type="match status" value="1"/>
</dbReference>
<dbReference type="SUPFAM" id="SSF55144">
    <property type="entry name" value="LigT-like"/>
    <property type="match status" value="1"/>
</dbReference>
<evidence type="ECO:0000313" key="3">
    <source>
        <dbReference type="Proteomes" id="UP001165065"/>
    </source>
</evidence>
<organism evidence="2 3">
    <name type="scientific">Triparma columacea</name>
    <dbReference type="NCBI Taxonomy" id="722753"/>
    <lineage>
        <taxon>Eukaryota</taxon>
        <taxon>Sar</taxon>
        <taxon>Stramenopiles</taxon>
        <taxon>Ochrophyta</taxon>
        <taxon>Bolidophyceae</taxon>
        <taxon>Parmales</taxon>
        <taxon>Triparmaceae</taxon>
        <taxon>Triparma</taxon>
    </lineage>
</organism>
<dbReference type="PANTHER" id="PTHR28141">
    <property type="entry name" value="2',3'-CYCLIC-NUCLEOTIDE 3'-PHOSPHODIESTERASE"/>
    <property type="match status" value="1"/>
</dbReference>